<dbReference type="InterPro" id="IPR008983">
    <property type="entry name" value="Tumour_necrosis_fac-like_dom"/>
</dbReference>
<dbReference type="InterPro" id="IPR050822">
    <property type="entry name" value="Cerebellin_Synaptic_Org"/>
</dbReference>
<dbReference type="GO" id="GO:0005576">
    <property type="term" value="C:extracellular region"/>
    <property type="evidence" value="ECO:0007669"/>
    <property type="project" value="UniProtKB-SubCell"/>
</dbReference>
<dbReference type="EMBL" id="JH431217">
    <property type="status" value="NOT_ANNOTATED_CDS"/>
    <property type="molecule type" value="Genomic_DNA"/>
</dbReference>
<dbReference type="EnsemblMetazoa" id="SMAR002700-RA">
    <property type="protein sequence ID" value="SMAR002700-PA"/>
    <property type="gene ID" value="SMAR002700"/>
</dbReference>
<dbReference type="InterPro" id="IPR001073">
    <property type="entry name" value="C1q_dom"/>
</dbReference>
<comment type="subcellular location">
    <subcellularLocation>
        <location evidence="1">Secreted</location>
    </subcellularLocation>
</comment>
<dbReference type="PRINTS" id="PR00007">
    <property type="entry name" value="COMPLEMNTC1Q"/>
</dbReference>
<evidence type="ECO:0000259" key="5">
    <source>
        <dbReference type="PROSITE" id="PS50871"/>
    </source>
</evidence>
<evidence type="ECO:0000256" key="1">
    <source>
        <dbReference type="ARBA" id="ARBA00004613"/>
    </source>
</evidence>
<dbReference type="Pfam" id="PF00386">
    <property type="entry name" value="C1q"/>
    <property type="match status" value="1"/>
</dbReference>
<evidence type="ECO:0000256" key="3">
    <source>
        <dbReference type="ARBA" id="ARBA00022729"/>
    </source>
</evidence>
<dbReference type="Proteomes" id="UP000014500">
    <property type="component" value="Unassembled WGS sequence"/>
</dbReference>
<feature type="domain" description="C1q" evidence="5">
    <location>
        <begin position="69"/>
        <end position="212"/>
    </location>
</feature>
<proteinExistence type="predicted"/>
<dbReference type="Gene3D" id="2.60.120.40">
    <property type="match status" value="1"/>
</dbReference>
<evidence type="ECO:0000313" key="7">
    <source>
        <dbReference type="Proteomes" id="UP000014500"/>
    </source>
</evidence>
<dbReference type="PANTHER" id="PTHR22923:SF113">
    <property type="entry name" value="COMPLEMENT C1Q-LIKE PROTEIN 4"/>
    <property type="match status" value="1"/>
</dbReference>
<accession>T1INW2</accession>
<dbReference type="SUPFAM" id="SSF49842">
    <property type="entry name" value="TNF-like"/>
    <property type="match status" value="1"/>
</dbReference>
<dbReference type="AlphaFoldDB" id="T1INW2"/>
<reference evidence="6" key="2">
    <citation type="submission" date="2015-02" db="UniProtKB">
        <authorList>
            <consortium name="EnsemblMetazoa"/>
        </authorList>
    </citation>
    <scope>IDENTIFICATION</scope>
</reference>
<protein>
    <recommendedName>
        <fullName evidence="5">C1q domain-containing protein</fullName>
    </recommendedName>
</protein>
<dbReference type="PANTHER" id="PTHR22923">
    <property type="entry name" value="CEREBELLIN-RELATED"/>
    <property type="match status" value="1"/>
</dbReference>
<dbReference type="PROSITE" id="PS50871">
    <property type="entry name" value="C1Q"/>
    <property type="match status" value="1"/>
</dbReference>
<dbReference type="SMART" id="SM00110">
    <property type="entry name" value="C1Q"/>
    <property type="match status" value="1"/>
</dbReference>
<feature type="chain" id="PRO_5004589824" description="C1q domain-containing protein" evidence="4">
    <location>
        <begin position="26"/>
        <end position="291"/>
    </location>
</feature>
<keyword evidence="3 4" id="KW-0732">Signal</keyword>
<feature type="signal peptide" evidence="4">
    <location>
        <begin position="1"/>
        <end position="25"/>
    </location>
</feature>
<sequence length="291" mass="31199">MGSNKYLFIYTTTILLAFKVHLTSSNGYGQGGNNGQYNPYNPYPYPCQCPYPPKPNPNPNPNPNPLSPTNVVAFAFTRGRKNNQCLNLHLCFLQFDNEVTKINAITYPSYGAFQAVTPGLYFFTFSLALGGSNTPRVSLRRNNDIIASVNGTTPPNGSSQHFPVTSSILLQLQPQDAVYIVIEDGDVIESSTMLQGPLNSFSGYLVAPIFPPNSTTNPPVGGGVGAPGSPAGFQSFPGGNTGFNGNNGNRNGFNLLNPSANAFPSNVNGMPPFRIGRDDVVSDSEYEAIEE</sequence>
<dbReference type="HOGENOM" id="CLU_957515_0_0_1"/>
<keyword evidence="7" id="KW-1185">Reference proteome</keyword>
<evidence type="ECO:0000256" key="4">
    <source>
        <dbReference type="SAM" id="SignalP"/>
    </source>
</evidence>
<organism evidence="6 7">
    <name type="scientific">Strigamia maritima</name>
    <name type="common">European centipede</name>
    <name type="synonym">Geophilus maritimus</name>
    <dbReference type="NCBI Taxonomy" id="126957"/>
    <lineage>
        <taxon>Eukaryota</taxon>
        <taxon>Metazoa</taxon>
        <taxon>Ecdysozoa</taxon>
        <taxon>Arthropoda</taxon>
        <taxon>Myriapoda</taxon>
        <taxon>Chilopoda</taxon>
        <taxon>Pleurostigmophora</taxon>
        <taxon>Geophilomorpha</taxon>
        <taxon>Linotaeniidae</taxon>
        <taxon>Strigamia</taxon>
    </lineage>
</organism>
<evidence type="ECO:0000313" key="6">
    <source>
        <dbReference type="EnsemblMetazoa" id="SMAR002700-PA"/>
    </source>
</evidence>
<reference evidence="7" key="1">
    <citation type="submission" date="2011-05" db="EMBL/GenBank/DDBJ databases">
        <authorList>
            <person name="Richards S.R."/>
            <person name="Qu J."/>
            <person name="Jiang H."/>
            <person name="Jhangiani S.N."/>
            <person name="Agravi P."/>
            <person name="Goodspeed R."/>
            <person name="Gross S."/>
            <person name="Mandapat C."/>
            <person name="Jackson L."/>
            <person name="Mathew T."/>
            <person name="Pu L."/>
            <person name="Thornton R."/>
            <person name="Saada N."/>
            <person name="Wilczek-Boney K.B."/>
            <person name="Lee S."/>
            <person name="Kovar C."/>
            <person name="Wu Y."/>
            <person name="Scherer S.E."/>
            <person name="Worley K.C."/>
            <person name="Muzny D.M."/>
            <person name="Gibbs R."/>
        </authorList>
    </citation>
    <scope>NUCLEOTIDE SEQUENCE</scope>
    <source>
        <strain evidence="7">Brora</strain>
    </source>
</reference>
<keyword evidence="2" id="KW-0964">Secreted</keyword>
<dbReference type="STRING" id="126957.T1INW2"/>
<evidence type="ECO:0000256" key="2">
    <source>
        <dbReference type="ARBA" id="ARBA00022525"/>
    </source>
</evidence>
<name>T1INW2_STRMM</name>